<dbReference type="Proteomes" id="UP000245390">
    <property type="component" value="Unassembled WGS sequence"/>
</dbReference>
<proteinExistence type="predicted"/>
<dbReference type="RefSeq" id="WP_241239817.1">
    <property type="nucleotide sequence ID" value="NZ_CP034588.1"/>
</dbReference>
<dbReference type="SUPFAM" id="SSF51182">
    <property type="entry name" value="RmlC-like cupins"/>
    <property type="match status" value="1"/>
</dbReference>
<dbReference type="Gene3D" id="2.60.120.10">
    <property type="entry name" value="Jelly Rolls"/>
    <property type="match status" value="1"/>
</dbReference>
<evidence type="ECO:0000313" key="3">
    <source>
        <dbReference type="Proteomes" id="UP000245390"/>
    </source>
</evidence>
<dbReference type="InterPro" id="IPR014710">
    <property type="entry name" value="RmlC-like_jellyroll"/>
</dbReference>
<comment type="caution">
    <text evidence="2">The sequence shown here is derived from an EMBL/GenBank/DDBJ whole genome shotgun (WGS) entry which is preliminary data.</text>
</comment>
<dbReference type="AlphaFoldDB" id="A0A316FWG7"/>
<sequence length="118" mass="13172">MDKGVEKQVHIAGLLKGAWQDADFQPFRDGVEICWIRRSDPGVALLRYAPGARVPRHLHTGLETIFVLEGSQCDESGTYAAGSVVLNPEGSVHSVWSDEGCVLMIEWERPVRILEEER</sequence>
<accession>A0A316FWG7</accession>
<keyword evidence="3" id="KW-1185">Reference proteome</keyword>
<protein>
    <submittedName>
        <fullName evidence="2">ChrR-like anti-ECFsigma factor</fullName>
    </submittedName>
</protein>
<evidence type="ECO:0000259" key="1">
    <source>
        <dbReference type="Pfam" id="PF12973"/>
    </source>
</evidence>
<organism evidence="2 3">
    <name type="scientific">Silicimonas algicola</name>
    <dbReference type="NCBI Taxonomy" id="1826607"/>
    <lineage>
        <taxon>Bacteria</taxon>
        <taxon>Pseudomonadati</taxon>
        <taxon>Pseudomonadota</taxon>
        <taxon>Alphaproteobacteria</taxon>
        <taxon>Rhodobacterales</taxon>
        <taxon>Paracoccaceae</taxon>
    </lineage>
</organism>
<dbReference type="EMBL" id="QGGV01000014">
    <property type="protein sequence ID" value="PWK53154.1"/>
    <property type="molecule type" value="Genomic_DNA"/>
</dbReference>
<dbReference type="InterPro" id="IPR011051">
    <property type="entry name" value="RmlC_Cupin_sf"/>
</dbReference>
<dbReference type="Pfam" id="PF12973">
    <property type="entry name" value="Cupin_7"/>
    <property type="match status" value="1"/>
</dbReference>
<dbReference type="InterPro" id="IPR025979">
    <property type="entry name" value="ChrR-like_cupin_dom"/>
</dbReference>
<reference evidence="2 3" key="1">
    <citation type="submission" date="2018-05" db="EMBL/GenBank/DDBJ databases">
        <title>Genomic Encyclopedia of Type Strains, Phase IV (KMG-IV): sequencing the most valuable type-strain genomes for metagenomic binning, comparative biology and taxonomic classification.</title>
        <authorList>
            <person name="Goeker M."/>
        </authorList>
    </citation>
    <scope>NUCLEOTIDE SEQUENCE [LARGE SCALE GENOMIC DNA]</scope>
    <source>
        <strain evidence="2 3">DSM 103371</strain>
    </source>
</reference>
<feature type="domain" description="ChrR-like cupin" evidence="1">
    <location>
        <begin position="20"/>
        <end position="106"/>
    </location>
</feature>
<evidence type="ECO:0000313" key="2">
    <source>
        <dbReference type="EMBL" id="PWK53154.1"/>
    </source>
</evidence>
<gene>
    <name evidence="2" type="ORF">C8D95_11456</name>
</gene>
<name>A0A316FWG7_9RHOB</name>